<name>A0A5B0KUR9_9PROT</name>
<keyword evidence="1" id="KW-0812">Transmembrane</keyword>
<keyword evidence="1" id="KW-0472">Membrane</keyword>
<evidence type="ECO:0000313" key="3">
    <source>
        <dbReference type="EMBL" id="KAA1056457.1"/>
    </source>
</evidence>
<dbReference type="SMART" id="SM01080">
    <property type="entry name" value="CHASE2"/>
    <property type="match status" value="1"/>
</dbReference>
<dbReference type="Pfam" id="PF05226">
    <property type="entry name" value="CHASE2"/>
    <property type="match status" value="1"/>
</dbReference>
<accession>A0A5B0KUR9</accession>
<protein>
    <recommendedName>
        <fullName evidence="2">CHASE2 domain-containing protein</fullName>
    </recommendedName>
</protein>
<dbReference type="InterPro" id="IPR007890">
    <property type="entry name" value="CHASE2"/>
</dbReference>
<dbReference type="AlphaFoldDB" id="A0A5B0KUR9"/>
<feature type="transmembrane region" description="Helical" evidence="1">
    <location>
        <begin position="481"/>
        <end position="501"/>
    </location>
</feature>
<comment type="caution">
    <text evidence="3">The sequence shown here is derived from an EMBL/GenBank/DDBJ whole genome shotgun (WGS) entry which is preliminary data.</text>
</comment>
<evidence type="ECO:0000259" key="2">
    <source>
        <dbReference type="SMART" id="SM01080"/>
    </source>
</evidence>
<feature type="domain" description="CHASE2" evidence="2">
    <location>
        <begin position="87"/>
        <end position="435"/>
    </location>
</feature>
<gene>
    <name evidence="3" type="ORF">FH063_004605</name>
</gene>
<proteinExistence type="predicted"/>
<organism evidence="3 4">
    <name type="scientific">Azospirillum argentinense</name>
    <dbReference type="NCBI Taxonomy" id="2970906"/>
    <lineage>
        <taxon>Bacteria</taxon>
        <taxon>Pseudomonadati</taxon>
        <taxon>Pseudomonadota</taxon>
        <taxon>Alphaproteobacteria</taxon>
        <taxon>Rhodospirillales</taxon>
        <taxon>Azospirillaceae</taxon>
        <taxon>Azospirillum</taxon>
    </lineage>
</organism>
<reference evidence="3 4" key="1">
    <citation type="submission" date="2019-07" db="EMBL/GenBank/DDBJ databases">
        <title>Genome sequencing of the stress-tolerant strain Azospirillum brasilense Az19.</title>
        <authorList>
            <person name="Maroniche G.A."/>
            <person name="Garcia J.E."/>
            <person name="Pagnussat L."/>
            <person name="Amenta M."/>
            <person name="Creus C.M."/>
        </authorList>
    </citation>
    <scope>NUCLEOTIDE SEQUENCE [LARGE SCALE GENOMIC DNA]</scope>
    <source>
        <strain evidence="3 4">Az19</strain>
    </source>
</reference>
<dbReference type="EMBL" id="VEWN01000004">
    <property type="protein sequence ID" value="KAA1056457.1"/>
    <property type="molecule type" value="Genomic_DNA"/>
</dbReference>
<dbReference type="Proteomes" id="UP000325333">
    <property type="component" value="Unassembled WGS sequence"/>
</dbReference>
<feature type="transmembrane region" description="Helical" evidence="1">
    <location>
        <begin position="450"/>
        <end position="475"/>
    </location>
</feature>
<keyword evidence="1" id="KW-1133">Transmembrane helix</keyword>
<feature type="transmembrane region" description="Helical" evidence="1">
    <location>
        <begin position="421"/>
        <end position="438"/>
    </location>
</feature>
<sequence>MRRNFPPFGGFSSREQSMSGVASIMSGWNATKILQTIRNHRQNFGVFLRAQGAGWQPRACRMLKLLPAPLFIVLVAIVNPLGVKSSSSQTSIDTYRQIAAGAYPDTGQRKIAVVQIDDRSLNAAKEPHPPSFDFYVRLIEEIKAAGAKSILLDLMIISKVRHGDPEGLNRLATVMENFPVFLTAADDRGNEAGCRPDGVQNIPELQKAATREPHALIRDQATHVDLFLDNYCGFSRMSASLAAYQHYCQQDDACRKSANNPLVNQDAFRNKALTIEWGRAWPAGAEAIHAGYRNLAESCPKRSSLAALGNAFFTFFTFRGEGPSKESPGCSYHPLIRAEWLVAPDPRQEVDQSALRAFLAGRIVVVGNKLAGIPDVGPSPVFGDIPGMFLHAMAIDNLIVRGADFMTEWPKGSIGGLDTSGLAEFAAMGLFASVGHALSRRIVLRRTRDALLWTLVLVLAGWACGLLISAGLVWMCRLEPVNWIGVVLAGAVIASPARSAVARAWHAALTTEPQTISKNGDKP</sequence>
<evidence type="ECO:0000256" key="1">
    <source>
        <dbReference type="SAM" id="Phobius"/>
    </source>
</evidence>
<evidence type="ECO:0000313" key="4">
    <source>
        <dbReference type="Proteomes" id="UP000325333"/>
    </source>
</evidence>